<name>A0A510HK17_9ACTN</name>
<sequence>MKSLGAVVLGVLLALLLGLLLVFGIFAPVLTAVFGLQGGVDTLGATGLPTVLVAFSAAFGFYFGGMAAGYYAPARRRLHGVAVPAVAFVISPVVNLLSGDGAFPGVGTAWAALVVVAVLALSFGASYVGARRGEALYHYHEKLRRRR</sequence>
<evidence type="ECO:0000313" key="3">
    <source>
        <dbReference type="Proteomes" id="UP000318065"/>
    </source>
</evidence>
<reference evidence="2" key="1">
    <citation type="journal article" date="2019" name="Microbiol. Resour. Announc.">
        <title>Complete Genome Sequence of Rubrobacter xylanophilus Strain AA3-22, Isolated from Arima Onsen in Japan.</title>
        <authorList>
            <person name="Tomariguchi N."/>
            <person name="Miyazaki K."/>
        </authorList>
    </citation>
    <scope>NUCLEOTIDE SEQUENCE [LARGE SCALE GENOMIC DNA]</scope>
    <source>
        <strain evidence="2">AA3-22</strain>
    </source>
</reference>
<dbReference type="RefSeq" id="WP_143526793.1">
    <property type="nucleotide sequence ID" value="NZ_AP019791.1"/>
</dbReference>
<keyword evidence="1" id="KW-0812">Transmembrane</keyword>
<dbReference type="OrthoDB" id="9553703at2"/>
<protein>
    <submittedName>
        <fullName evidence="2">Uncharacterized protein</fullName>
    </submittedName>
</protein>
<feature type="transmembrane region" description="Helical" evidence="1">
    <location>
        <begin position="47"/>
        <end position="71"/>
    </location>
</feature>
<organism evidence="2 3">
    <name type="scientific">Rubrobacter xylanophilus</name>
    <dbReference type="NCBI Taxonomy" id="49319"/>
    <lineage>
        <taxon>Bacteria</taxon>
        <taxon>Bacillati</taxon>
        <taxon>Actinomycetota</taxon>
        <taxon>Rubrobacteria</taxon>
        <taxon>Rubrobacterales</taxon>
        <taxon>Rubrobacteraceae</taxon>
        <taxon>Rubrobacter</taxon>
    </lineage>
</organism>
<feature type="transmembrane region" description="Helical" evidence="1">
    <location>
        <begin position="78"/>
        <end position="97"/>
    </location>
</feature>
<keyword evidence="1" id="KW-1133">Transmembrane helix</keyword>
<keyword evidence="3" id="KW-1185">Reference proteome</keyword>
<keyword evidence="1" id="KW-0472">Membrane</keyword>
<proteinExistence type="predicted"/>
<dbReference type="EMBL" id="AP019791">
    <property type="protein sequence ID" value="BBL78677.1"/>
    <property type="molecule type" value="Genomic_DNA"/>
</dbReference>
<dbReference type="AlphaFoldDB" id="A0A510HK17"/>
<evidence type="ECO:0000256" key="1">
    <source>
        <dbReference type="SAM" id="Phobius"/>
    </source>
</evidence>
<evidence type="ECO:0000313" key="2">
    <source>
        <dbReference type="EMBL" id="BBL78677.1"/>
    </source>
</evidence>
<dbReference type="Proteomes" id="UP000318065">
    <property type="component" value="Chromosome"/>
</dbReference>
<accession>A0A510HK17</accession>
<feature type="transmembrane region" description="Helical" evidence="1">
    <location>
        <begin position="109"/>
        <end position="130"/>
    </location>
</feature>
<gene>
    <name evidence="2" type="ORF">RxyAA322_05310</name>
</gene>